<feature type="compositionally biased region" description="Basic and acidic residues" evidence="1">
    <location>
        <begin position="189"/>
        <end position="209"/>
    </location>
</feature>
<feature type="region of interest" description="Disordered" evidence="1">
    <location>
        <begin position="65"/>
        <end position="87"/>
    </location>
</feature>
<feature type="compositionally biased region" description="Pro residues" evidence="1">
    <location>
        <begin position="1073"/>
        <end position="1092"/>
    </location>
</feature>
<feature type="region of interest" description="Disordered" evidence="1">
    <location>
        <begin position="117"/>
        <end position="152"/>
    </location>
</feature>
<accession>A0A6A6EHV3</accession>
<feature type="compositionally biased region" description="Polar residues" evidence="1">
    <location>
        <begin position="872"/>
        <end position="883"/>
    </location>
</feature>
<evidence type="ECO:0000313" key="3">
    <source>
        <dbReference type="Proteomes" id="UP000800200"/>
    </source>
</evidence>
<feature type="compositionally biased region" description="Basic and acidic residues" evidence="1">
    <location>
        <begin position="65"/>
        <end position="85"/>
    </location>
</feature>
<feature type="compositionally biased region" description="Low complexity" evidence="1">
    <location>
        <begin position="238"/>
        <end position="283"/>
    </location>
</feature>
<feature type="compositionally biased region" description="Basic and acidic residues" evidence="1">
    <location>
        <begin position="889"/>
        <end position="902"/>
    </location>
</feature>
<evidence type="ECO:0000313" key="2">
    <source>
        <dbReference type="EMBL" id="KAF2191001.1"/>
    </source>
</evidence>
<feature type="region of interest" description="Disordered" evidence="1">
    <location>
        <begin position="1172"/>
        <end position="1286"/>
    </location>
</feature>
<dbReference type="EMBL" id="ML994617">
    <property type="protein sequence ID" value="KAF2191001.1"/>
    <property type="molecule type" value="Genomic_DNA"/>
</dbReference>
<dbReference type="Proteomes" id="UP000800200">
    <property type="component" value="Unassembled WGS sequence"/>
</dbReference>
<feature type="compositionally biased region" description="Low complexity" evidence="1">
    <location>
        <begin position="822"/>
        <end position="831"/>
    </location>
</feature>
<feature type="compositionally biased region" description="Polar residues" evidence="1">
    <location>
        <begin position="697"/>
        <end position="715"/>
    </location>
</feature>
<feature type="region of interest" description="Disordered" evidence="1">
    <location>
        <begin position="187"/>
        <end position="314"/>
    </location>
</feature>
<feature type="compositionally biased region" description="Polar residues" evidence="1">
    <location>
        <begin position="499"/>
        <end position="541"/>
    </location>
</feature>
<gene>
    <name evidence="2" type="ORF">K469DRAFT_696755</name>
</gene>
<proteinExistence type="predicted"/>
<feature type="compositionally biased region" description="Polar residues" evidence="1">
    <location>
        <begin position="747"/>
        <end position="769"/>
    </location>
</feature>
<feature type="compositionally biased region" description="Basic residues" evidence="1">
    <location>
        <begin position="1"/>
        <end position="10"/>
    </location>
</feature>
<feature type="compositionally biased region" description="Polar residues" evidence="1">
    <location>
        <begin position="1212"/>
        <end position="1228"/>
    </location>
</feature>
<feature type="compositionally biased region" description="Polar residues" evidence="1">
    <location>
        <begin position="123"/>
        <end position="142"/>
    </location>
</feature>
<sequence>MNRFLTRKKDRPVLDDGASGGKKVKKGKKGQSEPKVQVNIATVLPSTDDFRTSLIMPSLSTRFSMLREQDDPSSKLGKASDDSVLHPKRQSRLHEFGFVPGGLSDIAEVSSLSGSIRPPFATERQNSFDSHTTEDGSGSVMSRSRPGEGNVLFGGRQKVYKISNTGSSKSLGRALYEDDVGMSTFQKLRQQEKENAMALKLETREKTDDVQQSEPSSPMKDTAYSPSLSGYSGRRETSSSTNSGTANTRSSTAATSIASQGANSIPASSPALPSSASTTSPTSELNRSTTKTRRLYDQGLDQHIQDQQSSAMNRLNSIQRTRAPTGRSTPPLLFSQARSATNLNDRFNRSGPFRTDSPTPMNNSVAVNGRDTQSSGSSPVISRPQSPPLASPLASDSEDAQTLNNALQPNDRGKATAMGAFNKPKQAFNEQQYAERLKRLQQEREASAPKLERPPKPSLRERSKVEQQKRAEAGAAERLSANWSAEKQAPSAFSVFQAAANQMKTPASTLNSPPKQPEQASQNMQSPDSQQGATFFASPNSSDDEDEVPKKSIVKPSDLGRRLDNIPTVSQPVNRQAPPILEHPALRSRSHSRPEQLEHPALRSRSNSRPAPEQRSPPRPSPGARMQAEPAATQTDDPDVDSPTLGPNNGGLSGLIRQHLRNVSNLSSDYGDTTSPPPTSTAAPLSLRTQDVGVQRRQPNSETDTPAHSSYSHSNPWDLEDIDNPYYGEGDSISSTSPVDAHKSKPHVTNVTPITSNLQSRNRSASQDDAPQWGKEMKKTHQRGASTETQDEREAFQRELAQRQRAIQESLRSKVGQDHSRSASPAPAAGGLKTALGMLRSKSSRDSFATNDSPRPQEAPTKAMRMLGIGSGSANASSTSLAGSSDRFYGSDHWRSEEDRIGQRGPPMRPKPSRILEQSEQDAKRELEQRLQRTATDESNRDARPKGRSPPASSRSSTRNRSSSELSSGRSRSRTGRYRDDLEQAMVEGTGSRSTIYPPNSSPSLSGYVFNPTQPLPADRPSTDSQQGRIRSRSNSRTTGAGYFESKHLQPLHTGHGPMNGTSPRLSPAANSPKPPFSPGLPASPRPSPGAPSPSLNAFRPHASSIPPFSANSTPPISTATTPVAPSFNPNTTAPLRKKSIAKADISEPVFLSATSVMDTVDLPAGASLKNGMEVPPPVPPINPMRRRFGFGRSEHHDSTIQPPQPPFAEPTRTNSSDALNKQATQPRQRLRKSSSEGRSLHAKAQAQVTTSPALPAGAFGGRNVSPPRPINEHPIAQRPMDGAMF</sequence>
<feature type="compositionally biased region" description="Polar residues" evidence="1">
    <location>
        <begin position="356"/>
        <end position="384"/>
    </location>
</feature>
<protein>
    <submittedName>
        <fullName evidence="2">Uncharacterized protein</fullName>
    </submittedName>
</protein>
<organism evidence="2 3">
    <name type="scientific">Zopfia rhizophila CBS 207.26</name>
    <dbReference type="NCBI Taxonomy" id="1314779"/>
    <lineage>
        <taxon>Eukaryota</taxon>
        <taxon>Fungi</taxon>
        <taxon>Dikarya</taxon>
        <taxon>Ascomycota</taxon>
        <taxon>Pezizomycotina</taxon>
        <taxon>Dothideomycetes</taxon>
        <taxon>Dothideomycetes incertae sedis</taxon>
        <taxon>Zopfiaceae</taxon>
        <taxon>Zopfia</taxon>
    </lineage>
</organism>
<feature type="compositionally biased region" description="Polar residues" evidence="1">
    <location>
        <begin position="1110"/>
        <end position="1131"/>
    </location>
</feature>
<feature type="region of interest" description="Disordered" evidence="1">
    <location>
        <begin position="341"/>
        <end position="414"/>
    </location>
</feature>
<reference evidence="2" key="1">
    <citation type="journal article" date="2020" name="Stud. Mycol.">
        <title>101 Dothideomycetes genomes: a test case for predicting lifestyles and emergence of pathogens.</title>
        <authorList>
            <person name="Haridas S."/>
            <person name="Albert R."/>
            <person name="Binder M."/>
            <person name="Bloem J."/>
            <person name="Labutti K."/>
            <person name="Salamov A."/>
            <person name="Andreopoulos B."/>
            <person name="Baker S."/>
            <person name="Barry K."/>
            <person name="Bills G."/>
            <person name="Bluhm B."/>
            <person name="Cannon C."/>
            <person name="Castanera R."/>
            <person name="Culley D."/>
            <person name="Daum C."/>
            <person name="Ezra D."/>
            <person name="Gonzalez J."/>
            <person name="Henrissat B."/>
            <person name="Kuo A."/>
            <person name="Liang C."/>
            <person name="Lipzen A."/>
            <person name="Lutzoni F."/>
            <person name="Magnuson J."/>
            <person name="Mondo S."/>
            <person name="Nolan M."/>
            <person name="Ohm R."/>
            <person name="Pangilinan J."/>
            <person name="Park H.-J."/>
            <person name="Ramirez L."/>
            <person name="Alfaro M."/>
            <person name="Sun H."/>
            <person name="Tritt A."/>
            <person name="Yoshinaga Y."/>
            <person name="Zwiers L.-H."/>
            <person name="Turgeon B."/>
            <person name="Goodwin S."/>
            <person name="Spatafora J."/>
            <person name="Crous P."/>
            <person name="Grigoriev I."/>
        </authorList>
    </citation>
    <scope>NUCLEOTIDE SEQUENCE</scope>
    <source>
        <strain evidence="2">CBS 207.26</strain>
    </source>
</reference>
<feature type="compositionally biased region" description="Polar residues" evidence="1">
    <location>
        <begin position="1023"/>
        <end position="1039"/>
    </location>
</feature>
<dbReference type="OrthoDB" id="5335210at2759"/>
<feature type="region of interest" description="Disordered" evidence="1">
    <location>
        <begin position="438"/>
        <end position="1131"/>
    </location>
</feature>
<feature type="compositionally biased region" description="Basic and acidic residues" evidence="1">
    <location>
        <begin position="811"/>
        <end position="821"/>
    </location>
</feature>
<feature type="compositionally biased region" description="Basic and acidic residues" evidence="1">
    <location>
        <begin position="921"/>
        <end position="945"/>
    </location>
</feature>
<feature type="compositionally biased region" description="Polar residues" evidence="1">
    <location>
        <begin position="991"/>
        <end position="1005"/>
    </location>
</feature>
<feature type="compositionally biased region" description="Polar residues" evidence="1">
    <location>
        <begin position="661"/>
        <end position="672"/>
    </location>
</feature>
<feature type="compositionally biased region" description="Basic and acidic residues" evidence="1">
    <location>
        <begin position="592"/>
        <end position="601"/>
    </location>
</feature>
<feature type="region of interest" description="Disordered" evidence="1">
    <location>
        <begin position="1"/>
        <end position="37"/>
    </location>
</feature>
<feature type="compositionally biased region" description="Polar residues" evidence="1">
    <location>
        <begin position="305"/>
        <end position="314"/>
    </location>
</feature>
<feature type="compositionally biased region" description="Basic and acidic residues" evidence="1">
    <location>
        <begin position="438"/>
        <end position="472"/>
    </location>
</feature>
<keyword evidence="3" id="KW-1185">Reference proteome</keyword>
<name>A0A6A6EHV3_9PEZI</name>
<feature type="compositionally biased region" description="Basic and acidic residues" evidence="1">
    <location>
        <begin position="790"/>
        <end position="802"/>
    </location>
</feature>
<evidence type="ECO:0000256" key="1">
    <source>
        <dbReference type="SAM" id="MobiDB-lite"/>
    </source>
</evidence>
<feature type="compositionally biased region" description="Low complexity" evidence="1">
    <location>
        <begin position="949"/>
        <end position="970"/>
    </location>
</feature>